<evidence type="ECO:0000256" key="2">
    <source>
        <dbReference type="ARBA" id="ARBA00022448"/>
    </source>
</evidence>
<reference evidence="9 10" key="1">
    <citation type="journal article" date="2018" name="Science">
        <title>The opium poppy genome and morphinan production.</title>
        <authorList>
            <person name="Guo L."/>
            <person name="Winzer T."/>
            <person name="Yang X."/>
            <person name="Li Y."/>
            <person name="Ning Z."/>
            <person name="He Z."/>
            <person name="Teodor R."/>
            <person name="Lu Y."/>
            <person name="Bowser T.A."/>
            <person name="Graham I.A."/>
            <person name="Ye K."/>
        </authorList>
    </citation>
    <scope>NUCLEOTIDE SEQUENCE [LARGE SCALE GENOMIC DNA]</scope>
    <source>
        <strain evidence="10">cv. HN1</strain>
        <tissue evidence="9">Leaves</tissue>
    </source>
</reference>
<dbReference type="STRING" id="3469.A0A4Y7JZQ3"/>
<keyword evidence="3" id="KW-0812">Transmembrane</keyword>
<gene>
    <name evidence="9" type="ORF">C5167_009239</name>
</gene>
<dbReference type="GO" id="GO:0080162">
    <property type="term" value="P:endoplasmic reticulum to cytosol auxin transport"/>
    <property type="evidence" value="ECO:0007669"/>
    <property type="project" value="InterPro"/>
</dbReference>
<keyword evidence="4" id="KW-1133">Transmembrane helix</keyword>
<evidence type="ECO:0000256" key="1">
    <source>
        <dbReference type="ARBA" id="ARBA00004477"/>
    </source>
</evidence>
<evidence type="ECO:0000256" key="6">
    <source>
        <dbReference type="ARBA" id="ARBA00023294"/>
    </source>
</evidence>
<evidence type="ECO:0000256" key="3">
    <source>
        <dbReference type="ARBA" id="ARBA00022692"/>
    </source>
</evidence>
<protein>
    <submittedName>
        <fullName evidence="9">Uncharacterized protein</fullName>
    </submittedName>
</protein>
<evidence type="ECO:0000256" key="8">
    <source>
        <dbReference type="ARBA" id="ARBA00025752"/>
    </source>
</evidence>
<dbReference type="InterPro" id="IPR004776">
    <property type="entry name" value="Mem_transp_PIN-like"/>
</dbReference>
<accession>A0A4Y7JZQ3</accession>
<dbReference type="Proteomes" id="UP000316621">
    <property type="component" value="Chromosome 6"/>
</dbReference>
<dbReference type="PANTHER" id="PTHR31651:SF3">
    <property type="entry name" value="PROTEIN PIN-LIKES 7"/>
    <property type="match status" value="1"/>
</dbReference>
<evidence type="ECO:0000256" key="5">
    <source>
        <dbReference type="ARBA" id="ARBA00023136"/>
    </source>
</evidence>
<keyword evidence="2" id="KW-0813">Transport</keyword>
<dbReference type="EMBL" id="CM010720">
    <property type="protein sequence ID" value="RZC65540.1"/>
    <property type="molecule type" value="Genomic_DNA"/>
</dbReference>
<dbReference type="AlphaFoldDB" id="A0A4Y7JZQ3"/>
<evidence type="ECO:0000313" key="10">
    <source>
        <dbReference type="Proteomes" id="UP000316621"/>
    </source>
</evidence>
<dbReference type="GO" id="GO:0005789">
    <property type="term" value="C:endoplasmic reticulum membrane"/>
    <property type="evidence" value="ECO:0007669"/>
    <property type="project" value="UniProtKB-SubCell"/>
</dbReference>
<evidence type="ECO:0000256" key="7">
    <source>
        <dbReference type="ARBA" id="ARBA00025100"/>
    </source>
</evidence>
<comment type="similarity">
    <text evidence="8">Belongs to the auxin efflux carrier (TC 2.A.69.2) family.</text>
</comment>
<keyword evidence="6" id="KW-0927">Auxin signaling pathway</keyword>
<sequence>MMVIEDEIDDHIKSASRNGRKVLGTVGGGKHASVGDIFCSILSSSGVCESLGNLYNSRHHFMVVYVNKCRHNVSTCKSLGLSYVSFSMALGGFYIWTHTYHLLHSSSDEYKALQASKETLAIQNEPNQDLDATQESHLLISADKQDQDQEAIHFQSTKRINDNEFTKNQPVQDYREVWSLSVTQPIVGSY</sequence>
<proteinExistence type="inferred from homology"/>
<organism evidence="9 10">
    <name type="scientific">Papaver somniferum</name>
    <name type="common">Opium poppy</name>
    <dbReference type="NCBI Taxonomy" id="3469"/>
    <lineage>
        <taxon>Eukaryota</taxon>
        <taxon>Viridiplantae</taxon>
        <taxon>Streptophyta</taxon>
        <taxon>Embryophyta</taxon>
        <taxon>Tracheophyta</taxon>
        <taxon>Spermatophyta</taxon>
        <taxon>Magnoliopsida</taxon>
        <taxon>Ranunculales</taxon>
        <taxon>Papaveraceae</taxon>
        <taxon>Papaveroideae</taxon>
        <taxon>Papaver</taxon>
    </lineage>
</organism>
<dbReference type="PANTHER" id="PTHR31651">
    <property type="match status" value="1"/>
</dbReference>
<keyword evidence="5" id="KW-0472">Membrane</keyword>
<evidence type="ECO:0000256" key="4">
    <source>
        <dbReference type="ARBA" id="ARBA00022989"/>
    </source>
</evidence>
<comment type="subcellular location">
    <subcellularLocation>
        <location evidence="1">Endoplasmic reticulum membrane</location>
        <topology evidence="1">Multi-pass membrane protein</topology>
    </subcellularLocation>
</comment>
<keyword evidence="10" id="KW-1185">Reference proteome</keyword>
<comment type="function">
    <text evidence="7">Involved in cellular auxin homeostasis by regulating auxin metabolism. Regulates intracellular auxin accumulation at the endoplasmic reticulum and thus auxin availability for nuclear auxin signaling.</text>
</comment>
<evidence type="ECO:0000313" key="9">
    <source>
        <dbReference type="EMBL" id="RZC65540.1"/>
    </source>
</evidence>
<dbReference type="Pfam" id="PF03547">
    <property type="entry name" value="Mem_trans"/>
    <property type="match status" value="1"/>
</dbReference>
<dbReference type="GO" id="GO:0009734">
    <property type="term" value="P:auxin-activated signaling pathway"/>
    <property type="evidence" value="ECO:0007669"/>
    <property type="project" value="UniProtKB-KW"/>
</dbReference>
<name>A0A4Y7JZQ3_PAPSO</name>
<dbReference type="InterPro" id="IPR045033">
    <property type="entry name" value="PILS1/3/4/5/7"/>
</dbReference>
<dbReference type="Gramene" id="RZC65540">
    <property type="protein sequence ID" value="RZC65540"/>
    <property type="gene ID" value="C5167_009239"/>
</dbReference>